<dbReference type="PANTHER" id="PTHR35007:SF1">
    <property type="entry name" value="PILUS ASSEMBLY PROTEIN"/>
    <property type="match status" value="1"/>
</dbReference>
<feature type="transmembrane region" description="Helical" evidence="6">
    <location>
        <begin position="127"/>
        <end position="150"/>
    </location>
</feature>
<feature type="transmembrane region" description="Helical" evidence="6">
    <location>
        <begin position="274"/>
        <end position="293"/>
    </location>
</feature>
<keyword evidence="2" id="KW-1003">Cell membrane</keyword>
<gene>
    <name evidence="8" type="ORF">KCG45_06650</name>
</gene>
<proteinExistence type="predicted"/>
<keyword evidence="3 6" id="KW-0812">Transmembrane</keyword>
<evidence type="ECO:0000256" key="3">
    <source>
        <dbReference type="ARBA" id="ARBA00022692"/>
    </source>
</evidence>
<feature type="transmembrane region" description="Helical" evidence="6">
    <location>
        <begin position="305"/>
        <end position="325"/>
    </location>
</feature>
<evidence type="ECO:0000256" key="4">
    <source>
        <dbReference type="ARBA" id="ARBA00022989"/>
    </source>
</evidence>
<dbReference type="Proteomes" id="UP000699975">
    <property type="component" value="Unassembled WGS sequence"/>
</dbReference>
<comment type="subcellular location">
    <subcellularLocation>
        <location evidence="1">Cell membrane</location>
        <topology evidence="1">Multi-pass membrane protein</topology>
    </subcellularLocation>
</comment>
<feature type="domain" description="Type II secretion system protein GspF" evidence="7">
    <location>
        <begin position="166"/>
        <end position="288"/>
    </location>
</feature>
<sequence length="333" mass="36372">MTDLILRLGVLLAIFASIFIIAQLVLNAVWSRSAHTQAVNKRMKLIKQGSSRDAVVATLRKNTPSNFEHLPPFVAVRLQNLQRTVMAAALPVTGIQVLLLISVAFALLFALLCIGIVTAGFPLGFGTLFLALIVSFCAACLLPVLIIGFIGQRRRKKIEQQFPIALDVFVRALRAGHPVSSAIDLLTKEMEDPIGSEFGLVSDEVTYGAELTDALSDMAERWDLEDIRMFVVSLSVQNETGGSLAEILENLATVIRARASLYMKVRALSSEGRMTGWMLTILPIVAFLGLFSVNPGFYLSVATDGLFIIGAVVLMIMYVLGFIMIQKMIDIKV</sequence>
<evidence type="ECO:0000313" key="9">
    <source>
        <dbReference type="Proteomes" id="UP000699975"/>
    </source>
</evidence>
<feature type="transmembrane region" description="Helical" evidence="6">
    <location>
        <begin position="97"/>
        <end position="121"/>
    </location>
</feature>
<name>A0ABS6SMJ3_9SPHN</name>
<keyword evidence="9" id="KW-1185">Reference proteome</keyword>
<dbReference type="Pfam" id="PF00482">
    <property type="entry name" value="T2SSF"/>
    <property type="match status" value="1"/>
</dbReference>
<keyword evidence="4 6" id="KW-1133">Transmembrane helix</keyword>
<evidence type="ECO:0000256" key="6">
    <source>
        <dbReference type="SAM" id="Phobius"/>
    </source>
</evidence>
<reference evidence="8 9" key="1">
    <citation type="submission" date="2021-04" db="EMBL/GenBank/DDBJ databases">
        <authorList>
            <person name="Pira H."/>
            <person name="Risdian C."/>
            <person name="Wink J."/>
        </authorList>
    </citation>
    <scope>NUCLEOTIDE SEQUENCE [LARGE SCALE GENOMIC DNA]</scope>
    <source>
        <strain evidence="8 9">WH131</strain>
    </source>
</reference>
<accession>A0ABS6SMJ3</accession>
<evidence type="ECO:0000256" key="2">
    <source>
        <dbReference type="ARBA" id="ARBA00022475"/>
    </source>
</evidence>
<dbReference type="RefSeq" id="WP_218316263.1">
    <property type="nucleotide sequence ID" value="NZ_JAGSPB010000001.1"/>
</dbReference>
<evidence type="ECO:0000256" key="1">
    <source>
        <dbReference type="ARBA" id="ARBA00004651"/>
    </source>
</evidence>
<feature type="transmembrane region" description="Helical" evidence="6">
    <location>
        <begin position="6"/>
        <end position="26"/>
    </location>
</feature>
<comment type="caution">
    <text evidence="8">The sequence shown here is derived from an EMBL/GenBank/DDBJ whole genome shotgun (WGS) entry which is preliminary data.</text>
</comment>
<dbReference type="PANTHER" id="PTHR35007">
    <property type="entry name" value="INTEGRAL MEMBRANE PROTEIN-RELATED"/>
    <property type="match status" value="1"/>
</dbReference>
<protein>
    <submittedName>
        <fullName evidence="8">Type II secretion system F family protein</fullName>
    </submittedName>
</protein>
<dbReference type="EMBL" id="JAGSPB010000001">
    <property type="protein sequence ID" value="MBV7265854.1"/>
    <property type="molecule type" value="Genomic_DNA"/>
</dbReference>
<keyword evidence="5 6" id="KW-0472">Membrane</keyword>
<dbReference type="InterPro" id="IPR018076">
    <property type="entry name" value="T2SS_GspF_dom"/>
</dbReference>
<evidence type="ECO:0000313" key="8">
    <source>
        <dbReference type="EMBL" id="MBV7265854.1"/>
    </source>
</evidence>
<evidence type="ECO:0000256" key="5">
    <source>
        <dbReference type="ARBA" id="ARBA00023136"/>
    </source>
</evidence>
<evidence type="ECO:0000259" key="7">
    <source>
        <dbReference type="Pfam" id="PF00482"/>
    </source>
</evidence>
<organism evidence="8 9">
    <name type="scientific">Erythrobacter ani</name>
    <dbReference type="NCBI Taxonomy" id="2827235"/>
    <lineage>
        <taxon>Bacteria</taxon>
        <taxon>Pseudomonadati</taxon>
        <taxon>Pseudomonadota</taxon>
        <taxon>Alphaproteobacteria</taxon>
        <taxon>Sphingomonadales</taxon>
        <taxon>Erythrobacteraceae</taxon>
        <taxon>Erythrobacter/Porphyrobacter group</taxon>
        <taxon>Erythrobacter</taxon>
    </lineage>
</organism>